<evidence type="ECO:0000256" key="1">
    <source>
        <dbReference type="ARBA" id="ARBA00004141"/>
    </source>
</evidence>
<proteinExistence type="predicted"/>
<evidence type="ECO:0000256" key="5">
    <source>
        <dbReference type="SAM" id="MobiDB-lite"/>
    </source>
</evidence>
<dbReference type="Proteomes" id="UP000460272">
    <property type="component" value="Unassembled WGS sequence"/>
</dbReference>
<accession>A0A6P2BQC4</accession>
<dbReference type="SUPFAM" id="SSF81338">
    <property type="entry name" value="Aquaporin-like"/>
    <property type="match status" value="1"/>
</dbReference>
<gene>
    <name evidence="6" type="ORF">EAS64_37830</name>
</gene>
<evidence type="ECO:0000256" key="4">
    <source>
        <dbReference type="ARBA" id="ARBA00023136"/>
    </source>
</evidence>
<dbReference type="AlphaFoldDB" id="A0A6P2BQC4"/>
<dbReference type="InterPro" id="IPR022357">
    <property type="entry name" value="MIP_CS"/>
</dbReference>
<dbReference type="RefSeq" id="WP_145861175.1">
    <property type="nucleotide sequence ID" value="NZ_RPFW01000009.1"/>
</dbReference>
<dbReference type="EMBL" id="RPFW01000009">
    <property type="protein sequence ID" value="TVZ00396.1"/>
    <property type="molecule type" value="Genomic_DNA"/>
</dbReference>
<dbReference type="GO" id="GO:0016020">
    <property type="term" value="C:membrane"/>
    <property type="evidence" value="ECO:0007669"/>
    <property type="project" value="UniProtKB-SubCell"/>
</dbReference>
<keyword evidence="4" id="KW-0472">Membrane</keyword>
<evidence type="ECO:0000256" key="2">
    <source>
        <dbReference type="ARBA" id="ARBA00022692"/>
    </source>
</evidence>
<evidence type="ECO:0000256" key="3">
    <source>
        <dbReference type="ARBA" id="ARBA00022989"/>
    </source>
</evidence>
<keyword evidence="7" id="KW-1185">Reference proteome</keyword>
<protein>
    <recommendedName>
        <fullName evidence="8">Aquaporin family protein</fullName>
    </recommendedName>
</protein>
<sequence length="158" mass="17490">MANDAGHAESLGRRYLIQFDEDTLRQRRLRIRLAIEFLGTFILVTVAGRSGHDEPLHGRQPDQPDGGGDRARGGRHGHDLRLGPLSGLHINPAVTFAFTACGMFPHIGHHPGRRISARGRRKASWSVRRARAASGWPDANAGMRRQRPGWPPASVRNM</sequence>
<comment type="caution">
    <text evidence="6">The sequence shown here is derived from an EMBL/GenBank/DDBJ whole genome shotgun (WGS) entry which is preliminary data.</text>
</comment>
<comment type="subcellular location">
    <subcellularLocation>
        <location evidence="1">Membrane</location>
        <topology evidence="1">Multi-pass membrane protein</topology>
    </subcellularLocation>
</comment>
<dbReference type="PROSITE" id="PS00221">
    <property type="entry name" value="MIP"/>
    <property type="match status" value="1"/>
</dbReference>
<reference evidence="6 7" key="1">
    <citation type="submission" date="2018-11" db="EMBL/GenBank/DDBJ databases">
        <title>Trebonia kvetii gen.nov., sp.nov., a novel acidophilic actinobacterium, and proposal of the new actinobacterial family Treboniaceae fam. nov.</title>
        <authorList>
            <person name="Rapoport D."/>
            <person name="Sagova-Mareckova M."/>
            <person name="Sedlacek I."/>
            <person name="Provaznik J."/>
            <person name="Kralova S."/>
            <person name="Pavlinic D."/>
            <person name="Benes V."/>
            <person name="Kopecky J."/>
        </authorList>
    </citation>
    <scope>NUCLEOTIDE SEQUENCE [LARGE SCALE GENOMIC DNA]</scope>
    <source>
        <strain evidence="6 7">15Tr583</strain>
    </source>
</reference>
<keyword evidence="2" id="KW-0812">Transmembrane</keyword>
<evidence type="ECO:0000313" key="6">
    <source>
        <dbReference type="EMBL" id="TVZ00396.1"/>
    </source>
</evidence>
<name>A0A6P2BQC4_9ACTN</name>
<feature type="region of interest" description="Disordered" evidence="5">
    <location>
        <begin position="50"/>
        <end position="78"/>
    </location>
</feature>
<feature type="region of interest" description="Disordered" evidence="5">
    <location>
        <begin position="138"/>
        <end position="158"/>
    </location>
</feature>
<keyword evidence="3" id="KW-1133">Transmembrane helix</keyword>
<evidence type="ECO:0008006" key="8">
    <source>
        <dbReference type="Google" id="ProtNLM"/>
    </source>
</evidence>
<dbReference type="InterPro" id="IPR023271">
    <property type="entry name" value="Aquaporin-like"/>
</dbReference>
<organism evidence="6 7">
    <name type="scientific">Trebonia kvetii</name>
    <dbReference type="NCBI Taxonomy" id="2480626"/>
    <lineage>
        <taxon>Bacteria</taxon>
        <taxon>Bacillati</taxon>
        <taxon>Actinomycetota</taxon>
        <taxon>Actinomycetes</taxon>
        <taxon>Streptosporangiales</taxon>
        <taxon>Treboniaceae</taxon>
        <taxon>Trebonia</taxon>
    </lineage>
</organism>
<evidence type="ECO:0000313" key="7">
    <source>
        <dbReference type="Proteomes" id="UP000460272"/>
    </source>
</evidence>